<dbReference type="GO" id="GO:0004803">
    <property type="term" value="F:transposase activity"/>
    <property type="evidence" value="ECO:0007669"/>
    <property type="project" value="TreeGrafter"/>
</dbReference>
<accession>A0A1V3XGP1</accession>
<gene>
    <name evidence="1" type="ORF">BZL30_1644</name>
</gene>
<protein>
    <submittedName>
        <fullName evidence="1">Putative transposase</fullName>
    </submittedName>
</protein>
<name>A0A1V3XGP1_MYCKA</name>
<evidence type="ECO:0000313" key="2">
    <source>
        <dbReference type="Proteomes" id="UP000189229"/>
    </source>
</evidence>
<evidence type="ECO:0000313" key="1">
    <source>
        <dbReference type="EMBL" id="OOK78260.1"/>
    </source>
</evidence>
<dbReference type="GO" id="GO:0005829">
    <property type="term" value="C:cytosol"/>
    <property type="evidence" value="ECO:0007669"/>
    <property type="project" value="TreeGrafter"/>
</dbReference>
<dbReference type="GO" id="GO:0032196">
    <property type="term" value="P:transposition"/>
    <property type="evidence" value="ECO:0007669"/>
    <property type="project" value="TreeGrafter"/>
</dbReference>
<dbReference type="Proteomes" id="UP000189229">
    <property type="component" value="Unassembled WGS sequence"/>
</dbReference>
<organism evidence="1 2">
    <name type="scientific">Mycobacterium kansasii</name>
    <dbReference type="NCBI Taxonomy" id="1768"/>
    <lineage>
        <taxon>Bacteria</taxon>
        <taxon>Bacillati</taxon>
        <taxon>Actinomycetota</taxon>
        <taxon>Actinomycetes</taxon>
        <taxon>Mycobacteriales</taxon>
        <taxon>Mycobacteriaceae</taxon>
        <taxon>Mycobacterium</taxon>
    </lineage>
</organism>
<dbReference type="InterPro" id="IPR051917">
    <property type="entry name" value="Transposase-Integrase"/>
</dbReference>
<comment type="caution">
    <text evidence="1">The sequence shown here is derived from an EMBL/GenBank/DDBJ whole genome shotgun (WGS) entry which is preliminary data.</text>
</comment>
<dbReference type="PANTHER" id="PTHR10948:SF23">
    <property type="entry name" value="TRANSPOSASE INSI FOR INSERTION SEQUENCE ELEMENT IS30A-RELATED"/>
    <property type="match status" value="1"/>
</dbReference>
<sequence>MILIHVSTGRPSAEAMRDGVVAALGALAPDLRRTLTWDQGKELSYHQQITAATGTDVFFCDAHSPW</sequence>
<dbReference type="EMBL" id="MVBM01000002">
    <property type="protein sequence ID" value="OOK78260.1"/>
    <property type="molecule type" value="Genomic_DNA"/>
</dbReference>
<dbReference type="PANTHER" id="PTHR10948">
    <property type="entry name" value="TRANSPOSASE"/>
    <property type="match status" value="1"/>
</dbReference>
<dbReference type="AlphaFoldDB" id="A0A1V3XGP1"/>
<reference evidence="1 2" key="1">
    <citation type="submission" date="2017-02" db="EMBL/GenBank/DDBJ databases">
        <title>Complete genome sequences of Mycobacterium kansasii strains isolated from rhesus macaques.</title>
        <authorList>
            <person name="Panda A."/>
            <person name="Nagaraj S."/>
            <person name="Zhao X."/>
            <person name="Tettelin H."/>
            <person name="Detolla L.J."/>
        </authorList>
    </citation>
    <scope>NUCLEOTIDE SEQUENCE [LARGE SCALE GENOMIC DNA]</scope>
    <source>
        <strain evidence="1 2">11-3813</strain>
    </source>
</reference>
<proteinExistence type="predicted"/>